<accession>A0A4S2BAF7</accession>
<reference evidence="1 2" key="1">
    <citation type="submission" date="2019-04" db="EMBL/GenBank/DDBJ databases">
        <title>Microbes associate with the intestines of laboratory mice.</title>
        <authorList>
            <person name="Navarre W."/>
            <person name="Wong E."/>
            <person name="Huang K."/>
            <person name="Tropini C."/>
            <person name="Ng K."/>
            <person name="Yu B."/>
        </authorList>
    </citation>
    <scope>NUCLEOTIDE SEQUENCE [LARGE SCALE GENOMIC DNA]</scope>
    <source>
        <strain evidence="1 2">NM61_E11</strain>
    </source>
</reference>
<dbReference type="AlphaFoldDB" id="A0A4S2BAF7"/>
<evidence type="ECO:0000313" key="2">
    <source>
        <dbReference type="Proteomes" id="UP000309117"/>
    </source>
</evidence>
<evidence type="ECO:0008006" key="3">
    <source>
        <dbReference type="Google" id="ProtNLM"/>
    </source>
</evidence>
<organism evidence="1 2">
    <name type="scientific">Lactobacillus intestinalis</name>
    <dbReference type="NCBI Taxonomy" id="151781"/>
    <lineage>
        <taxon>Bacteria</taxon>
        <taxon>Bacillati</taxon>
        <taxon>Bacillota</taxon>
        <taxon>Bacilli</taxon>
        <taxon>Lactobacillales</taxon>
        <taxon>Lactobacillaceae</taxon>
        <taxon>Lactobacillus</taxon>
    </lineage>
</organism>
<sequence>MIKYEIILKKKLNVKKIDKFTITRLCSLAGTSQNEFQRRYGTMANFVTLVLNKKLRYILRTYNKNIEQLVYDVLVELHDNKIYYANLFMLISKGRKVGEVERKINAYQSLKKTLFEGLEDYMRPRGPFYVKAIDDCSSHICSRIQVWISHDFKEDPQTIFKEFRRSLRAIEHPEDRK</sequence>
<comment type="caution">
    <text evidence="1">The sequence shown here is derived from an EMBL/GenBank/DDBJ whole genome shotgun (WGS) entry which is preliminary data.</text>
</comment>
<name>A0A4S2BAF7_9LACO</name>
<protein>
    <recommendedName>
        <fullName evidence="3">Transcriptional regulator</fullName>
    </recommendedName>
</protein>
<proteinExistence type="predicted"/>
<dbReference type="EMBL" id="SRYV01000021">
    <property type="protein sequence ID" value="TGY11055.1"/>
    <property type="molecule type" value="Genomic_DNA"/>
</dbReference>
<evidence type="ECO:0000313" key="1">
    <source>
        <dbReference type="EMBL" id="TGY11055.1"/>
    </source>
</evidence>
<dbReference type="Proteomes" id="UP000309117">
    <property type="component" value="Unassembled WGS sequence"/>
</dbReference>
<gene>
    <name evidence="1" type="ORF">E5351_09140</name>
</gene>
<dbReference type="RefSeq" id="WP_004046687.1">
    <property type="nucleotide sequence ID" value="NZ_AQFR02000003.1"/>
</dbReference>
<dbReference type="Gene3D" id="1.10.357.10">
    <property type="entry name" value="Tetracycline Repressor, domain 2"/>
    <property type="match status" value="1"/>
</dbReference>